<dbReference type="AlphaFoldDB" id="A0A5J5EWX2"/>
<feature type="transmembrane region" description="Helical" evidence="1">
    <location>
        <begin position="45"/>
        <end position="67"/>
    </location>
</feature>
<comment type="caution">
    <text evidence="3">The sequence shown here is derived from an EMBL/GenBank/DDBJ whole genome shotgun (WGS) entry which is preliminary data.</text>
</comment>
<organism evidence="3 4">
    <name type="scientific">Sphaerosporella brunnea</name>
    <dbReference type="NCBI Taxonomy" id="1250544"/>
    <lineage>
        <taxon>Eukaryota</taxon>
        <taxon>Fungi</taxon>
        <taxon>Dikarya</taxon>
        <taxon>Ascomycota</taxon>
        <taxon>Pezizomycotina</taxon>
        <taxon>Pezizomycetes</taxon>
        <taxon>Pezizales</taxon>
        <taxon>Pyronemataceae</taxon>
        <taxon>Sphaerosporella</taxon>
    </lineage>
</organism>
<dbReference type="EMBL" id="VXIS01000100">
    <property type="protein sequence ID" value="KAA8905369.1"/>
    <property type="molecule type" value="Genomic_DNA"/>
</dbReference>
<keyword evidence="1" id="KW-1133">Transmembrane helix</keyword>
<keyword evidence="1" id="KW-0472">Membrane</keyword>
<dbReference type="Proteomes" id="UP000326924">
    <property type="component" value="Unassembled WGS sequence"/>
</dbReference>
<name>A0A5J5EWX2_9PEZI</name>
<keyword evidence="2" id="KW-0732">Signal</keyword>
<evidence type="ECO:0000256" key="2">
    <source>
        <dbReference type="SAM" id="SignalP"/>
    </source>
</evidence>
<evidence type="ECO:0000313" key="4">
    <source>
        <dbReference type="Proteomes" id="UP000326924"/>
    </source>
</evidence>
<accession>A0A5J5EWX2</accession>
<reference evidence="3 4" key="1">
    <citation type="submission" date="2019-09" db="EMBL/GenBank/DDBJ databases">
        <title>Draft genome of the ectomycorrhizal ascomycete Sphaerosporella brunnea.</title>
        <authorList>
            <consortium name="DOE Joint Genome Institute"/>
            <person name="Benucci G.M."/>
            <person name="Marozzi G."/>
            <person name="Antonielli L."/>
            <person name="Sanchez S."/>
            <person name="Marco P."/>
            <person name="Wang X."/>
            <person name="Falini L.B."/>
            <person name="Barry K."/>
            <person name="Haridas S."/>
            <person name="Lipzen A."/>
            <person name="Labutti K."/>
            <person name="Grigoriev I.V."/>
            <person name="Murat C."/>
            <person name="Martin F."/>
            <person name="Albertini E."/>
            <person name="Donnini D."/>
            <person name="Bonito G."/>
        </authorList>
    </citation>
    <scope>NUCLEOTIDE SEQUENCE [LARGE SCALE GENOMIC DNA]</scope>
    <source>
        <strain evidence="3 4">Sb_GMNB300</strain>
    </source>
</reference>
<evidence type="ECO:0008006" key="5">
    <source>
        <dbReference type="Google" id="ProtNLM"/>
    </source>
</evidence>
<gene>
    <name evidence="3" type="ORF">FN846DRAFT_951079</name>
</gene>
<dbReference type="InParanoid" id="A0A5J5EWX2"/>
<evidence type="ECO:0000313" key="3">
    <source>
        <dbReference type="EMBL" id="KAA8905369.1"/>
    </source>
</evidence>
<feature type="signal peptide" evidence="2">
    <location>
        <begin position="1"/>
        <end position="19"/>
    </location>
</feature>
<feature type="transmembrane region" description="Helical" evidence="1">
    <location>
        <begin position="6"/>
        <end position="33"/>
    </location>
</feature>
<proteinExistence type="predicted"/>
<keyword evidence="4" id="KW-1185">Reference proteome</keyword>
<evidence type="ECO:0000256" key="1">
    <source>
        <dbReference type="SAM" id="Phobius"/>
    </source>
</evidence>
<keyword evidence="1" id="KW-0812">Transmembrane</keyword>
<sequence>MLSLYLFTVLLCMASLVYGGVGGLHGVILLFVLRSCWDSGMMVCFCYIFALERCLLCLACTIVPLAYPFRLYSH</sequence>
<protein>
    <recommendedName>
        <fullName evidence="5">Secreted peptide</fullName>
    </recommendedName>
</protein>
<feature type="chain" id="PRO_5023881939" description="Secreted peptide" evidence="2">
    <location>
        <begin position="20"/>
        <end position="74"/>
    </location>
</feature>